<dbReference type="OrthoDB" id="10252587at2759"/>
<dbReference type="PANTHER" id="PTHR12914">
    <property type="entry name" value="PARTNER OF SLD5"/>
    <property type="match status" value="1"/>
</dbReference>
<dbReference type="InterPro" id="IPR036224">
    <property type="entry name" value="GINS_bundle-like_dom_sf"/>
</dbReference>
<dbReference type="InterPro" id="IPR005339">
    <property type="entry name" value="GINS_Psf1"/>
</dbReference>
<evidence type="ECO:0000256" key="2">
    <source>
        <dbReference type="ARBA" id="ARBA00006677"/>
    </source>
</evidence>
<evidence type="ECO:0000313" key="9">
    <source>
        <dbReference type="EMBL" id="RDX56075.1"/>
    </source>
</evidence>
<dbReference type="PANTHER" id="PTHR12914:SF2">
    <property type="entry name" value="DNA REPLICATION COMPLEX GINS PROTEIN PSF1"/>
    <property type="match status" value="1"/>
</dbReference>
<dbReference type="EMBL" id="KZ857381">
    <property type="protein sequence ID" value="RDX56075.1"/>
    <property type="molecule type" value="Genomic_DNA"/>
</dbReference>
<dbReference type="InterPro" id="IPR056783">
    <property type="entry name" value="PSF1_C"/>
</dbReference>
<evidence type="ECO:0000259" key="7">
    <source>
        <dbReference type="Pfam" id="PF05916"/>
    </source>
</evidence>
<organism evidence="9 10">
    <name type="scientific">Lentinus brumalis</name>
    <dbReference type="NCBI Taxonomy" id="2498619"/>
    <lineage>
        <taxon>Eukaryota</taxon>
        <taxon>Fungi</taxon>
        <taxon>Dikarya</taxon>
        <taxon>Basidiomycota</taxon>
        <taxon>Agaricomycotina</taxon>
        <taxon>Agaricomycetes</taxon>
        <taxon>Polyporales</taxon>
        <taxon>Polyporaceae</taxon>
        <taxon>Lentinus</taxon>
    </lineage>
</organism>
<keyword evidence="4 6" id="KW-0235">DNA replication</keyword>
<evidence type="ECO:0000313" key="10">
    <source>
        <dbReference type="Proteomes" id="UP000256964"/>
    </source>
</evidence>
<dbReference type="Pfam" id="PF05916">
    <property type="entry name" value="Sld5"/>
    <property type="match status" value="1"/>
</dbReference>
<sequence length="237" mass="26493">MNSAGQFGDLATQLLTESRRSTATNTLLKYNDVLVRSIIREQRDLDSRIEALLINTAPPDDDDPDATLDAEKQKESARVMPTVLLYQTAILRNKRCLLAYHQHRLEFLKDLYWSVGGALPLLLSLPPAQAQGQPDIRSKLSPHEVDFLRSYAASLLTLRTEAFSSAAGAGHGLTEDIDLFAPIAHPPKDLQVHVRVVRDCGIVYTELGAIDFKRGHRFLVRRSDIEHLIVQGFLEES</sequence>
<gene>
    <name evidence="9" type="ORF">OH76DRAFT_1427567</name>
</gene>
<dbReference type="InterPro" id="IPR021151">
    <property type="entry name" value="GINS_A"/>
</dbReference>
<proteinExistence type="inferred from homology"/>
<keyword evidence="10" id="KW-1185">Reference proteome</keyword>
<evidence type="ECO:0000259" key="8">
    <source>
        <dbReference type="Pfam" id="PF24997"/>
    </source>
</evidence>
<evidence type="ECO:0000256" key="3">
    <source>
        <dbReference type="ARBA" id="ARBA00015143"/>
    </source>
</evidence>
<protein>
    <recommendedName>
        <fullName evidence="3 6">DNA replication complex GINS protein PSF1</fullName>
    </recommendedName>
</protein>
<dbReference type="Pfam" id="PF24997">
    <property type="entry name" value="PSF1_C"/>
    <property type="match status" value="1"/>
</dbReference>
<name>A0A371DUA4_9APHY</name>
<comment type="similarity">
    <text evidence="2 6">Belongs to the GINS1/PSF1 family.</text>
</comment>
<evidence type="ECO:0000256" key="4">
    <source>
        <dbReference type="ARBA" id="ARBA00022705"/>
    </source>
</evidence>
<comment type="subcellular location">
    <subcellularLocation>
        <location evidence="1 6">Nucleus</location>
    </subcellularLocation>
</comment>
<comment type="function">
    <text evidence="6">Required for correct functioning of the GINS complex, a complex that plays an essential role in the initiation of DNA replication, and progression of DNA replication forks. GINS complex seems to bind preferentially to single-stranded DNA.</text>
</comment>
<evidence type="ECO:0000256" key="6">
    <source>
        <dbReference type="RuleBase" id="RU368085"/>
    </source>
</evidence>
<dbReference type="CDD" id="cd21696">
    <property type="entry name" value="GINS_B_Psf1"/>
    <property type="match status" value="1"/>
</dbReference>
<accession>A0A371DUA4</accession>
<evidence type="ECO:0000256" key="5">
    <source>
        <dbReference type="ARBA" id="ARBA00023242"/>
    </source>
</evidence>
<evidence type="ECO:0000256" key="1">
    <source>
        <dbReference type="ARBA" id="ARBA00004123"/>
    </source>
</evidence>
<keyword evidence="5 6" id="KW-0539">Nucleus</keyword>
<dbReference type="GO" id="GO:0000811">
    <property type="term" value="C:GINS complex"/>
    <property type="evidence" value="ECO:0007669"/>
    <property type="project" value="UniProtKB-UniRule"/>
</dbReference>
<feature type="domain" description="GINS subunit" evidence="7">
    <location>
        <begin position="69"/>
        <end position="159"/>
    </location>
</feature>
<dbReference type="Proteomes" id="UP000256964">
    <property type="component" value="Unassembled WGS sequence"/>
</dbReference>
<comment type="subunit">
    <text evidence="6">Component of the GINS complex.</text>
</comment>
<feature type="domain" description="DNA replication complex GINS protein PSF1 C-terminal" evidence="8">
    <location>
        <begin position="188"/>
        <end position="236"/>
    </location>
</feature>
<dbReference type="SUPFAM" id="SSF158573">
    <property type="entry name" value="GINS helical bundle-like"/>
    <property type="match status" value="1"/>
</dbReference>
<dbReference type="AlphaFoldDB" id="A0A371DUA4"/>
<reference evidence="9 10" key="1">
    <citation type="journal article" date="2018" name="Biotechnol. Biofuels">
        <title>Integrative visual omics of the white-rot fungus Polyporus brumalis exposes the biotechnological potential of its oxidative enzymes for delignifying raw plant biomass.</title>
        <authorList>
            <person name="Miyauchi S."/>
            <person name="Rancon A."/>
            <person name="Drula E."/>
            <person name="Hage H."/>
            <person name="Chaduli D."/>
            <person name="Favel A."/>
            <person name="Grisel S."/>
            <person name="Henrissat B."/>
            <person name="Herpoel-Gimbert I."/>
            <person name="Ruiz-Duenas F.J."/>
            <person name="Chevret D."/>
            <person name="Hainaut M."/>
            <person name="Lin J."/>
            <person name="Wang M."/>
            <person name="Pangilinan J."/>
            <person name="Lipzen A."/>
            <person name="Lesage-Meessen L."/>
            <person name="Navarro D."/>
            <person name="Riley R."/>
            <person name="Grigoriev I.V."/>
            <person name="Zhou S."/>
            <person name="Raouche S."/>
            <person name="Rosso M.N."/>
        </authorList>
    </citation>
    <scope>NUCLEOTIDE SEQUENCE [LARGE SCALE GENOMIC DNA]</scope>
    <source>
        <strain evidence="9 10">BRFM 1820</strain>
    </source>
</reference>
<dbReference type="GO" id="GO:1902983">
    <property type="term" value="P:DNA strand elongation involved in mitotic DNA replication"/>
    <property type="evidence" value="ECO:0007669"/>
    <property type="project" value="TreeGrafter"/>
</dbReference>
<dbReference type="STRING" id="139420.A0A371DUA4"/>
<dbReference type="CDD" id="cd11710">
    <property type="entry name" value="GINS_A_psf1"/>
    <property type="match status" value="1"/>
</dbReference>
<dbReference type="Gene3D" id="1.20.58.1030">
    <property type="match status" value="1"/>
</dbReference>